<protein>
    <submittedName>
        <fullName evidence="1">Uncharacterized protein</fullName>
    </submittedName>
</protein>
<reference evidence="1 2" key="1">
    <citation type="submission" date="2024-09" db="EMBL/GenBank/DDBJ databases">
        <title>Laminarin stimulates single cell rates of sulfate reduction while oxygen inhibits transcriptomic activity in coastal marine sediment.</title>
        <authorList>
            <person name="Lindsay M."/>
            <person name="Orcutt B."/>
            <person name="Emerson D."/>
            <person name="Stepanauskas R."/>
            <person name="D'Angelo T."/>
        </authorList>
    </citation>
    <scope>NUCLEOTIDE SEQUENCE [LARGE SCALE GENOMIC DNA]</scope>
    <source>
        <strain evidence="1">SAG AM-311-K15</strain>
    </source>
</reference>
<evidence type="ECO:0000313" key="2">
    <source>
        <dbReference type="Proteomes" id="UP001594351"/>
    </source>
</evidence>
<name>A0ABV6YZQ4_UNCC1</name>
<dbReference type="Proteomes" id="UP001594351">
    <property type="component" value="Unassembled WGS sequence"/>
</dbReference>
<dbReference type="EMBL" id="JBHPBY010000214">
    <property type="protein sequence ID" value="MFC1851672.1"/>
    <property type="molecule type" value="Genomic_DNA"/>
</dbReference>
<proteinExistence type="predicted"/>
<organism evidence="1 2">
    <name type="scientific">candidate division CSSED10-310 bacterium</name>
    <dbReference type="NCBI Taxonomy" id="2855610"/>
    <lineage>
        <taxon>Bacteria</taxon>
        <taxon>Bacteria division CSSED10-310</taxon>
    </lineage>
</organism>
<keyword evidence="2" id="KW-1185">Reference proteome</keyword>
<comment type="caution">
    <text evidence="1">The sequence shown here is derived from an EMBL/GenBank/DDBJ whole genome shotgun (WGS) entry which is preliminary data.</text>
</comment>
<accession>A0ABV6YZQ4</accession>
<sequence length="273" mass="32007">MVKFKQLIMSAQGRDHNQFLRALDNKIREMIDIITDRDEYRNSVKPMDGTQKYWSKFVKKCQRNFEQNLNPNPGPAIERIVGRVKHKRTGQDLKRTQSEIMKLYKEGDYFRKYVANLANSIASAAPVRPKYESIVHSIFNRFLQRKPSTQGGADSEMVRFVKTLETAGTNNAVLENKIMEVVDIITDRDEFRKKAGYQDWTIKYWTEFIKQCARTFEGRETGADTEWANKIVVERSRYKTINYAQNVITSQFKRSDRYNSWVKMLAAGKFLDK</sequence>
<evidence type="ECO:0000313" key="1">
    <source>
        <dbReference type="EMBL" id="MFC1851672.1"/>
    </source>
</evidence>
<gene>
    <name evidence="1" type="ORF">ACFL27_15890</name>
</gene>